<organism evidence="1 2">
    <name type="scientific">Talaromyces amestolkiae</name>
    <dbReference type="NCBI Taxonomy" id="1196081"/>
    <lineage>
        <taxon>Eukaryota</taxon>
        <taxon>Fungi</taxon>
        <taxon>Dikarya</taxon>
        <taxon>Ascomycota</taxon>
        <taxon>Pezizomycotina</taxon>
        <taxon>Eurotiomycetes</taxon>
        <taxon>Eurotiomycetidae</taxon>
        <taxon>Eurotiales</taxon>
        <taxon>Trichocomaceae</taxon>
        <taxon>Talaromyces</taxon>
        <taxon>Talaromyces sect. Talaromyces</taxon>
    </lineage>
</organism>
<name>A0A364KXQ9_TALAM</name>
<keyword evidence="2" id="KW-1185">Reference proteome</keyword>
<dbReference type="Proteomes" id="UP000249363">
    <property type="component" value="Unassembled WGS sequence"/>
</dbReference>
<evidence type="ECO:0000313" key="1">
    <source>
        <dbReference type="EMBL" id="RAO68343.1"/>
    </source>
</evidence>
<evidence type="ECO:0008006" key="3">
    <source>
        <dbReference type="Google" id="ProtNLM"/>
    </source>
</evidence>
<dbReference type="STRING" id="1196081.A0A364KXQ9"/>
<gene>
    <name evidence="1" type="ORF">BHQ10_004355</name>
</gene>
<dbReference type="PANTHER" id="PTHR36847">
    <property type="entry name" value="AMIDOLIGASE ENZYME"/>
    <property type="match status" value="1"/>
</dbReference>
<proteinExistence type="predicted"/>
<protein>
    <recommendedName>
        <fullName evidence="3">Amidoligase enzyme</fullName>
    </recommendedName>
</protein>
<dbReference type="PANTHER" id="PTHR36847:SF1">
    <property type="entry name" value="AMIDOLIGASE ENZYME"/>
    <property type="match status" value="1"/>
</dbReference>
<dbReference type="InterPro" id="IPR022025">
    <property type="entry name" value="Amidoligase_2"/>
</dbReference>
<dbReference type="GeneID" id="63793571"/>
<dbReference type="Pfam" id="PF12224">
    <property type="entry name" value="Amidoligase_2"/>
    <property type="match status" value="1"/>
</dbReference>
<reference evidence="1 2" key="1">
    <citation type="journal article" date="2017" name="Biotechnol. Biofuels">
        <title>Differential beta-glucosidase expression as a function of carbon source availability in Talaromyces amestolkiae: a genomic and proteomic approach.</title>
        <authorList>
            <person name="de Eugenio L.I."/>
            <person name="Mendez-Liter J.A."/>
            <person name="Nieto-Dominguez M."/>
            <person name="Alonso L."/>
            <person name="Gil-Munoz J."/>
            <person name="Barriuso J."/>
            <person name="Prieto A."/>
            <person name="Martinez M.J."/>
        </authorList>
    </citation>
    <scope>NUCLEOTIDE SEQUENCE [LARGE SCALE GENOMIC DNA]</scope>
    <source>
        <strain evidence="1 2">CIB</strain>
    </source>
</reference>
<dbReference type="OrthoDB" id="5291055at2759"/>
<evidence type="ECO:0000313" key="2">
    <source>
        <dbReference type="Proteomes" id="UP000249363"/>
    </source>
</evidence>
<accession>A0A364KXQ9</accession>
<sequence>MDDTTGIHIHVSPVNGRWSLVDLKRIAEAIIHFDNPLNTLFPNHNYTQAFLKSNLRDNPILNKLPRGKSPSSVIQETKTVEELIYIMNPPDGRSDFSQRKYAWNFTNNSNDPSVCSNPKYTIEFRSPRSTTACNLIEKWIAFTVTFLHGSVTSPENIHNDFEPTVDGLNGFLYRNRPPGGTDNYCWEKHLSQDAIDKVLNDVDHHTVEE</sequence>
<dbReference type="EMBL" id="MIKG01000007">
    <property type="protein sequence ID" value="RAO68343.1"/>
    <property type="molecule type" value="Genomic_DNA"/>
</dbReference>
<comment type="caution">
    <text evidence="1">The sequence shown here is derived from an EMBL/GenBank/DDBJ whole genome shotgun (WGS) entry which is preliminary data.</text>
</comment>
<dbReference type="AlphaFoldDB" id="A0A364KXQ9"/>
<dbReference type="RefSeq" id="XP_040732859.1">
    <property type="nucleotide sequence ID" value="XM_040876712.1"/>
</dbReference>